<dbReference type="EMBL" id="CP012175">
    <property type="protein sequence ID" value="AKV81303.1"/>
    <property type="molecule type" value="Genomic_DNA"/>
</dbReference>
<evidence type="ECO:0000313" key="4">
    <source>
        <dbReference type="EMBL" id="AKV81303.1"/>
    </source>
</evidence>
<dbReference type="EMBL" id="CP012174">
    <property type="protein sequence ID" value="AKV79058.1"/>
    <property type="molecule type" value="Genomic_DNA"/>
</dbReference>
<gene>
    <name evidence="1" type="ORF">MsedA_1595</name>
    <name evidence="2" type="ORF">MsedB_1597</name>
    <name evidence="3" type="ORF">MsedC_1595</name>
    <name evidence="4" type="ORF">MsedD_1596</name>
</gene>
<dbReference type="Proteomes" id="UP000068832">
    <property type="component" value="Chromosome"/>
</dbReference>
<proteinExistence type="predicted"/>
<evidence type="ECO:0000313" key="1">
    <source>
        <dbReference type="EMBL" id="AKV74568.1"/>
    </source>
</evidence>
<dbReference type="Proteomes" id="UP000062398">
    <property type="component" value="Chromosome"/>
</dbReference>
<evidence type="ECO:0000313" key="6">
    <source>
        <dbReference type="Proteomes" id="UP000062398"/>
    </source>
</evidence>
<organism evidence="1 8">
    <name type="scientific">Metallosphaera sedula</name>
    <dbReference type="NCBI Taxonomy" id="43687"/>
    <lineage>
        <taxon>Archaea</taxon>
        <taxon>Thermoproteota</taxon>
        <taxon>Thermoprotei</taxon>
        <taxon>Sulfolobales</taxon>
        <taxon>Sulfolobaceae</taxon>
        <taxon>Metallosphaera</taxon>
    </lineage>
</organism>
<reference evidence="5 6" key="1">
    <citation type="journal article" date="2015" name="Genome Announc.">
        <title>Complete Genome Sequences of Evolved Arsenate-Resistant Metallosphaera sedula Strains.</title>
        <authorList>
            <person name="Ai C."/>
            <person name="McCarthy S."/>
            <person name="Schackwitz W."/>
            <person name="Martin J."/>
            <person name="Lipzen A."/>
            <person name="Blum P."/>
        </authorList>
    </citation>
    <scope>NUCLEOTIDE SEQUENCE [LARGE SCALE GENOMIC DNA]</scope>
    <source>
        <strain evidence="3 6">ARS120-1</strain>
        <strain evidence="4 5">ARS120-2</strain>
        <strain evidence="1 8">ARS50-1</strain>
        <strain evidence="2 7">ARS50-2</strain>
    </source>
</reference>
<evidence type="ECO:0000313" key="7">
    <source>
        <dbReference type="Proteomes" id="UP000062475"/>
    </source>
</evidence>
<evidence type="ECO:0000313" key="8">
    <source>
        <dbReference type="Proteomes" id="UP000068832"/>
    </source>
</evidence>
<sequence length="76" mass="9041">MARLTRCKNSKGLVDLDWPVSAQEGVRLVIQIRIFMGKNCIEIFRLVLIFDQNCYLFDRNKLDLRISYVFDDPDWD</sequence>
<dbReference type="Proteomes" id="UP000062475">
    <property type="component" value="Chromosome"/>
</dbReference>
<dbReference type="AlphaFoldDB" id="A0A0K1SJ38"/>
<dbReference type="EMBL" id="CP012172">
    <property type="protein sequence ID" value="AKV74568.1"/>
    <property type="molecule type" value="Genomic_DNA"/>
</dbReference>
<name>A0A0K1SJ38_9CREN</name>
<protein>
    <submittedName>
        <fullName evidence="1">Uncharacterized protein</fullName>
    </submittedName>
</protein>
<evidence type="ECO:0000313" key="3">
    <source>
        <dbReference type="EMBL" id="AKV79058.1"/>
    </source>
</evidence>
<evidence type="ECO:0000313" key="2">
    <source>
        <dbReference type="EMBL" id="AKV76807.1"/>
    </source>
</evidence>
<dbReference type="EMBL" id="CP012173">
    <property type="protein sequence ID" value="AKV76807.1"/>
    <property type="molecule type" value="Genomic_DNA"/>
</dbReference>
<evidence type="ECO:0000313" key="5">
    <source>
        <dbReference type="Proteomes" id="UP000061362"/>
    </source>
</evidence>
<dbReference type="Proteomes" id="UP000061362">
    <property type="component" value="Chromosome"/>
</dbReference>
<accession>A0A0K1SJ38</accession>